<dbReference type="EC" id="2.4.2.10" evidence="2 6"/>
<dbReference type="CDD" id="cd06223">
    <property type="entry name" value="PRTases_typeI"/>
    <property type="match status" value="1"/>
</dbReference>
<feature type="binding site" evidence="6">
    <location>
        <position position="107"/>
    </location>
    <ligand>
        <name>5-phospho-alpha-D-ribose 1-diphosphate</name>
        <dbReference type="ChEBI" id="CHEBI:58017"/>
        <note>ligand shared between dimeric partners</note>
    </ligand>
</feature>
<dbReference type="PANTHER" id="PTHR19278">
    <property type="entry name" value="OROTATE PHOSPHORIBOSYLTRANSFERASE"/>
    <property type="match status" value="1"/>
</dbReference>
<comment type="function">
    <text evidence="6">Catalyzes the transfer of a ribosyl phosphate group from 5-phosphoribose 1-diphosphate to orotate, leading to the formation of orotidine monophosphate (OMP).</text>
</comment>
<dbReference type="HAMAP" id="MF_01208">
    <property type="entry name" value="PyrE"/>
    <property type="match status" value="1"/>
</dbReference>
<dbReference type="AlphaFoldDB" id="A0AAU9CZ98"/>
<gene>
    <name evidence="6 8" type="primary">pyrE</name>
    <name evidence="8" type="ORF">FUAX_32240</name>
</gene>
<dbReference type="GO" id="GO:0000287">
    <property type="term" value="F:magnesium ion binding"/>
    <property type="evidence" value="ECO:0007669"/>
    <property type="project" value="UniProtKB-UniRule"/>
</dbReference>
<dbReference type="GO" id="GO:0019856">
    <property type="term" value="P:pyrimidine nucleobase biosynthetic process"/>
    <property type="evidence" value="ECO:0007669"/>
    <property type="project" value="TreeGrafter"/>
</dbReference>
<dbReference type="GO" id="GO:0004588">
    <property type="term" value="F:orotate phosphoribosyltransferase activity"/>
    <property type="evidence" value="ECO:0007669"/>
    <property type="project" value="UniProtKB-UniRule"/>
</dbReference>
<evidence type="ECO:0000256" key="6">
    <source>
        <dbReference type="HAMAP-Rule" id="MF_01208"/>
    </source>
</evidence>
<dbReference type="Pfam" id="PF00156">
    <property type="entry name" value="Pribosyltran"/>
    <property type="match status" value="1"/>
</dbReference>
<evidence type="ECO:0000256" key="2">
    <source>
        <dbReference type="ARBA" id="ARBA00011971"/>
    </source>
</evidence>
<evidence type="ECO:0000256" key="1">
    <source>
        <dbReference type="ARBA" id="ARBA00004889"/>
    </source>
</evidence>
<dbReference type="NCBIfam" id="TIGR00336">
    <property type="entry name" value="pyrE"/>
    <property type="match status" value="1"/>
</dbReference>
<organism evidence="8 9">
    <name type="scientific">Fulvitalea axinellae</name>
    <dbReference type="NCBI Taxonomy" id="1182444"/>
    <lineage>
        <taxon>Bacteria</taxon>
        <taxon>Pseudomonadati</taxon>
        <taxon>Bacteroidota</taxon>
        <taxon>Cytophagia</taxon>
        <taxon>Cytophagales</taxon>
        <taxon>Persicobacteraceae</taxon>
        <taxon>Fulvitalea</taxon>
    </lineage>
</organism>
<reference evidence="8 9" key="1">
    <citation type="submission" date="2021-12" db="EMBL/GenBank/DDBJ databases">
        <title>Genome sequencing of bacteria with rrn-lacking chromosome and rrn-plasmid.</title>
        <authorList>
            <person name="Anda M."/>
            <person name="Iwasaki W."/>
        </authorList>
    </citation>
    <scope>NUCLEOTIDE SEQUENCE [LARGE SCALE GENOMIC DNA]</scope>
    <source>
        <strain evidence="8 9">DSM 100852</strain>
    </source>
</reference>
<keyword evidence="4 6" id="KW-0808">Transferase</keyword>
<keyword evidence="3 6" id="KW-0328">Glycosyltransferase</keyword>
<evidence type="ECO:0000259" key="7">
    <source>
        <dbReference type="Pfam" id="PF00156"/>
    </source>
</evidence>
<comment type="cofactor">
    <cofactor evidence="6">
        <name>Mg(2+)</name>
        <dbReference type="ChEBI" id="CHEBI:18420"/>
    </cofactor>
</comment>
<feature type="binding site" evidence="6">
    <location>
        <position position="109"/>
    </location>
    <ligand>
        <name>5-phospho-alpha-D-ribose 1-diphosphate</name>
        <dbReference type="ChEBI" id="CHEBI:58017"/>
        <note>ligand shared between dimeric partners</note>
    </ligand>
</feature>
<dbReference type="PANTHER" id="PTHR19278:SF9">
    <property type="entry name" value="URIDINE 5'-MONOPHOSPHATE SYNTHASE"/>
    <property type="match status" value="1"/>
</dbReference>
<evidence type="ECO:0000313" key="9">
    <source>
        <dbReference type="Proteomes" id="UP001348817"/>
    </source>
</evidence>
<keyword evidence="9" id="KW-1185">Reference proteome</keyword>
<feature type="domain" description="Phosphoribosyltransferase" evidence="7">
    <location>
        <begin position="53"/>
        <end position="159"/>
    </location>
</feature>
<dbReference type="Gene3D" id="3.40.50.2020">
    <property type="match status" value="1"/>
</dbReference>
<comment type="caution">
    <text evidence="6">Lacks conserved residue(s) required for the propagation of feature annotation.</text>
</comment>
<feature type="binding site" evidence="6">
    <location>
        <position position="103"/>
    </location>
    <ligand>
        <name>5-phospho-alpha-D-ribose 1-diphosphate</name>
        <dbReference type="ChEBI" id="CHEBI:58017"/>
        <note>ligand shared between dimeric partners</note>
    </ligand>
</feature>
<keyword evidence="6" id="KW-0460">Magnesium</keyword>
<dbReference type="Proteomes" id="UP001348817">
    <property type="component" value="Chromosome"/>
</dbReference>
<keyword evidence="5 6" id="KW-0665">Pyrimidine biosynthesis</keyword>
<sequence length="216" mass="23428">MEWQNDNTEAAKHIAAKLLEIQAIKLNPDNPFTWSSGWKSPIYCDNRLSLSHPAIRTYIKKALAEAVSKRFPDADVIAGVATAGVPQGALVADLLDLPYVYVRSKPKGHGMGNQIEGELAKGAKVVLIEDLISTGGSSLKAGEAVREAGAEVIGLASIFTYGFALADENFENAKVPYVCLSDYNTMLEVALEMNYVSAKDMDILKAWRLDPAVWGK</sequence>
<accession>A0AAU9CZ98</accession>
<dbReference type="InterPro" id="IPR000836">
    <property type="entry name" value="PRTase_dom"/>
</dbReference>
<comment type="pathway">
    <text evidence="1 6">Pyrimidine metabolism; UMP biosynthesis via de novo pathway; UMP from orotate: step 1/2.</text>
</comment>
<dbReference type="GO" id="GO:0044205">
    <property type="term" value="P:'de novo' UMP biosynthetic process"/>
    <property type="evidence" value="ECO:0007669"/>
    <property type="project" value="UniProtKB-UniRule"/>
</dbReference>
<evidence type="ECO:0000256" key="5">
    <source>
        <dbReference type="ARBA" id="ARBA00022975"/>
    </source>
</evidence>
<dbReference type="RefSeq" id="WP_338392326.1">
    <property type="nucleotide sequence ID" value="NZ_AP025314.1"/>
</dbReference>
<evidence type="ECO:0000313" key="8">
    <source>
        <dbReference type="EMBL" id="BDD10792.1"/>
    </source>
</evidence>
<proteinExistence type="inferred from homology"/>
<name>A0AAU9CZ98_9BACT</name>
<dbReference type="InterPro" id="IPR004467">
    <property type="entry name" value="Or_phspho_trans_dom"/>
</dbReference>
<dbReference type="InterPro" id="IPR023031">
    <property type="entry name" value="OPRT"/>
</dbReference>
<dbReference type="SUPFAM" id="SSF53271">
    <property type="entry name" value="PRTase-like"/>
    <property type="match status" value="1"/>
</dbReference>
<feature type="binding site" evidence="6">
    <location>
        <position position="133"/>
    </location>
    <ligand>
        <name>orotate</name>
        <dbReference type="ChEBI" id="CHEBI:30839"/>
    </ligand>
</feature>
<protein>
    <recommendedName>
        <fullName evidence="2 6">Orotate phosphoribosyltransferase</fullName>
        <shortName evidence="6">OPRT</shortName>
        <shortName evidence="6">OPRTase</shortName>
        <ecNumber evidence="2 6">2.4.2.10</ecNumber>
    </recommendedName>
</protein>
<comment type="catalytic activity">
    <reaction evidence="6">
        <text>orotidine 5'-phosphate + diphosphate = orotate + 5-phospho-alpha-D-ribose 1-diphosphate</text>
        <dbReference type="Rhea" id="RHEA:10380"/>
        <dbReference type="ChEBI" id="CHEBI:30839"/>
        <dbReference type="ChEBI" id="CHEBI:33019"/>
        <dbReference type="ChEBI" id="CHEBI:57538"/>
        <dbReference type="ChEBI" id="CHEBI:58017"/>
        <dbReference type="EC" id="2.4.2.10"/>
    </reaction>
</comment>
<dbReference type="EMBL" id="AP025314">
    <property type="protein sequence ID" value="BDD10792.1"/>
    <property type="molecule type" value="Genomic_DNA"/>
</dbReference>
<comment type="subunit">
    <text evidence="6">Homodimer.</text>
</comment>
<feature type="binding site" description="in other chain" evidence="6">
    <location>
        <begin position="129"/>
        <end position="137"/>
    </location>
    <ligand>
        <name>5-phospho-alpha-D-ribose 1-diphosphate</name>
        <dbReference type="ChEBI" id="CHEBI:58017"/>
        <note>ligand shared between dimeric partners</note>
    </ligand>
</feature>
<dbReference type="InterPro" id="IPR029057">
    <property type="entry name" value="PRTase-like"/>
</dbReference>
<comment type="similarity">
    <text evidence="6">Belongs to the purine/pyrimidine phosphoribosyltransferase family. PyrE subfamily.</text>
</comment>
<evidence type="ECO:0000256" key="4">
    <source>
        <dbReference type="ARBA" id="ARBA00022679"/>
    </source>
</evidence>
<evidence type="ECO:0000256" key="3">
    <source>
        <dbReference type="ARBA" id="ARBA00022676"/>
    </source>
</evidence>
<dbReference type="KEGG" id="fax:FUAX_32240"/>